<dbReference type="AlphaFoldDB" id="A0A2N0U4L6"/>
<dbReference type="RefSeq" id="WP_070055358.1">
    <property type="nucleotide sequence ID" value="NZ_FVZF01000008.1"/>
</dbReference>
<evidence type="ECO:0008006" key="6">
    <source>
        <dbReference type="Google" id="ProtNLM"/>
    </source>
</evidence>
<evidence type="ECO:0000256" key="1">
    <source>
        <dbReference type="ARBA" id="ARBA00022649"/>
    </source>
</evidence>
<evidence type="ECO:0000313" key="5">
    <source>
        <dbReference type="Proteomes" id="UP000232533"/>
    </source>
</evidence>
<evidence type="ECO:0000313" key="3">
    <source>
        <dbReference type="EMBL" id="PKD21953.1"/>
    </source>
</evidence>
<gene>
    <name evidence="3" type="ORF">APR40_06170</name>
    <name evidence="2" type="ORF">BHS39_06175</name>
</gene>
<sequence length="95" mass="11240">MGFKLKISVKARLDVQEAMDWYNDQLPELGIRFLIDFRSTIAYITENPYSFRKFDDNNREAGLKIFSYLIIYKIEDFKITVLGVFNTHQNPTKKP</sequence>
<comment type="caution">
    <text evidence="3">The sequence shown here is derived from an EMBL/GenBank/DDBJ whole genome shotgun (WGS) entry which is preliminary data.</text>
</comment>
<evidence type="ECO:0000313" key="4">
    <source>
        <dbReference type="Proteomes" id="UP000176009"/>
    </source>
</evidence>
<dbReference type="EMBL" id="MJBR01000051">
    <property type="protein sequence ID" value="OEY71270.1"/>
    <property type="molecule type" value="Genomic_DNA"/>
</dbReference>
<reference evidence="3 5" key="1">
    <citation type="submission" date="2015-10" db="EMBL/GenBank/DDBJ databases">
        <title>Draft genome sequence of Salegentibacter salinarum KCTC 12975.</title>
        <authorList>
            <person name="Lin W."/>
            <person name="Zheng Q."/>
        </authorList>
    </citation>
    <scope>NUCLEOTIDE SEQUENCE [LARGE SCALE GENOMIC DNA]</scope>
    <source>
        <strain evidence="3 5">KCTC 12974</strain>
    </source>
</reference>
<keyword evidence="4" id="KW-1185">Reference proteome</keyword>
<dbReference type="Gene3D" id="3.30.2310.20">
    <property type="entry name" value="RelE-like"/>
    <property type="match status" value="1"/>
</dbReference>
<accession>A0A2N0U4L6</accession>
<keyword evidence="1" id="KW-1277">Toxin-antitoxin system</keyword>
<dbReference type="InterPro" id="IPR035093">
    <property type="entry name" value="RelE/ParE_toxin_dom_sf"/>
</dbReference>
<reference evidence="2 4" key="2">
    <citation type="submission" date="2016-09" db="EMBL/GenBank/DDBJ databases">
        <title>Genome Sequence of Salegentibacter salarius,Isolated from a Marine Solar Saltern of the Yellow Sea in South Korea.</title>
        <authorList>
            <person name="Zheng Q."/>
            <person name="Liu Y."/>
        </authorList>
    </citation>
    <scope>NUCLEOTIDE SEQUENCE [LARGE SCALE GENOMIC DNA]</scope>
    <source>
        <strain evidence="2 4">KCTC 12974</strain>
    </source>
</reference>
<dbReference type="Pfam" id="PF05016">
    <property type="entry name" value="ParE_toxin"/>
    <property type="match status" value="1"/>
</dbReference>
<dbReference type="EMBL" id="LKTR01000002">
    <property type="protein sequence ID" value="PKD21953.1"/>
    <property type="molecule type" value="Genomic_DNA"/>
</dbReference>
<proteinExistence type="predicted"/>
<evidence type="ECO:0000313" key="2">
    <source>
        <dbReference type="EMBL" id="OEY71270.1"/>
    </source>
</evidence>
<dbReference type="Proteomes" id="UP000232533">
    <property type="component" value="Unassembled WGS sequence"/>
</dbReference>
<dbReference type="Proteomes" id="UP000176009">
    <property type="component" value="Unassembled WGS sequence"/>
</dbReference>
<dbReference type="InterPro" id="IPR007712">
    <property type="entry name" value="RelE/ParE_toxin"/>
</dbReference>
<name>A0A2N0U4L6_9FLAO</name>
<organism evidence="3 5">
    <name type="scientific">Salegentibacter salarius</name>
    <dbReference type="NCBI Taxonomy" id="435906"/>
    <lineage>
        <taxon>Bacteria</taxon>
        <taxon>Pseudomonadati</taxon>
        <taxon>Bacteroidota</taxon>
        <taxon>Flavobacteriia</taxon>
        <taxon>Flavobacteriales</taxon>
        <taxon>Flavobacteriaceae</taxon>
        <taxon>Salegentibacter</taxon>
    </lineage>
</organism>
<dbReference type="OrthoDB" id="595476at2"/>
<protein>
    <recommendedName>
        <fullName evidence="6">Type II toxin-antitoxin system RelE/ParE family toxin</fullName>
    </recommendedName>
</protein>